<gene>
    <name evidence="1" type="ORF">ABH943_004926</name>
</gene>
<sequence length="36" mass="4271">MQMNIHAMSVANKILRYTGQFINDRCRRRIGRLHVA</sequence>
<protein>
    <recommendedName>
        <fullName evidence="3">Transposase</fullName>
    </recommendedName>
</protein>
<comment type="caution">
    <text evidence="1">The sequence shown here is derived from an EMBL/GenBank/DDBJ whole genome shotgun (WGS) entry which is preliminary data.</text>
</comment>
<dbReference type="Proteomes" id="UP001620514">
    <property type="component" value="Unassembled WGS sequence"/>
</dbReference>
<evidence type="ECO:0008006" key="3">
    <source>
        <dbReference type="Google" id="ProtNLM"/>
    </source>
</evidence>
<organism evidence="1 2">
    <name type="scientific">Caballeronia udeis</name>
    <dbReference type="NCBI Taxonomy" id="1232866"/>
    <lineage>
        <taxon>Bacteria</taxon>
        <taxon>Pseudomonadati</taxon>
        <taxon>Pseudomonadota</taxon>
        <taxon>Betaproteobacteria</taxon>
        <taxon>Burkholderiales</taxon>
        <taxon>Burkholderiaceae</taxon>
        <taxon>Caballeronia</taxon>
    </lineage>
</organism>
<evidence type="ECO:0000313" key="2">
    <source>
        <dbReference type="Proteomes" id="UP001620514"/>
    </source>
</evidence>
<name>A0ABW8MMI2_9BURK</name>
<reference evidence="1 2" key="2">
    <citation type="submission" date="2024-11" db="EMBL/GenBank/DDBJ databases">
        <title>Using genomics to understand microbial adaptation to soil warming.</title>
        <authorList>
            <person name="Deangelis K.M. PhD."/>
        </authorList>
    </citation>
    <scope>NUCLEOTIDE SEQUENCE [LARGE SCALE GENOMIC DNA]</scope>
    <source>
        <strain evidence="1 2">GAS97</strain>
    </source>
</reference>
<dbReference type="EMBL" id="JBIYDN010000016">
    <property type="protein sequence ID" value="MFK4444904.1"/>
    <property type="molecule type" value="Genomic_DNA"/>
</dbReference>
<proteinExistence type="predicted"/>
<keyword evidence="2" id="KW-1185">Reference proteome</keyword>
<evidence type="ECO:0000313" key="1">
    <source>
        <dbReference type="EMBL" id="MFK4444904.1"/>
    </source>
</evidence>
<accession>A0ABW8MMI2</accession>
<reference evidence="1 2" key="1">
    <citation type="submission" date="2024-10" db="EMBL/GenBank/DDBJ databases">
        <authorList>
            <person name="Deangelis K."/>
            <person name="Huntemann M."/>
            <person name="Clum A."/>
            <person name="Wang J."/>
            <person name="Palaniappan K."/>
            <person name="Ritter S."/>
            <person name="Chen I.-M."/>
            <person name="Stamatis D."/>
            <person name="Reddy T."/>
            <person name="O'Malley R."/>
            <person name="Daum C."/>
            <person name="Ng V."/>
            <person name="Ivanova N."/>
            <person name="Kyrpides N."/>
            <person name="Woyke T."/>
        </authorList>
    </citation>
    <scope>NUCLEOTIDE SEQUENCE [LARGE SCALE GENOMIC DNA]</scope>
    <source>
        <strain evidence="1 2">GAS97</strain>
    </source>
</reference>